<protein>
    <submittedName>
        <fullName evidence="9">Putative membrane protein YccC</fullName>
    </submittedName>
</protein>
<feature type="transmembrane region" description="Helical" evidence="7">
    <location>
        <begin position="364"/>
        <end position="385"/>
    </location>
</feature>
<dbReference type="PANTHER" id="PTHR30509">
    <property type="entry name" value="P-HYDROXYBENZOIC ACID EFFLUX PUMP SUBUNIT-RELATED"/>
    <property type="match status" value="1"/>
</dbReference>
<reference evidence="9 10" key="1">
    <citation type="submission" date="2020-08" db="EMBL/GenBank/DDBJ databases">
        <title>Sequencing the genomes of 1000 actinobacteria strains.</title>
        <authorList>
            <person name="Klenk H.-P."/>
        </authorList>
    </citation>
    <scope>NUCLEOTIDE SEQUENCE [LARGE SCALE GENOMIC DNA]</scope>
    <source>
        <strain evidence="9 10">DSM 24823</strain>
    </source>
</reference>
<comment type="caution">
    <text evidence="9">The sequence shown here is derived from an EMBL/GenBank/DDBJ whole genome shotgun (WGS) entry which is preliminary data.</text>
</comment>
<dbReference type="RefSeq" id="WP_184281596.1">
    <property type="nucleotide sequence ID" value="NZ_BAAAPG010000001.1"/>
</dbReference>
<feature type="transmembrane region" description="Helical" evidence="7">
    <location>
        <begin position="453"/>
        <end position="474"/>
    </location>
</feature>
<feature type="transmembrane region" description="Helical" evidence="7">
    <location>
        <begin position="105"/>
        <end position="123"/>
    </location>
</feature>
<evidence type="ECO:0000256" key="3">
    <source>
        <dbReference type="ARBA" id="ARBA00022692"/>
    </source>
</evidence>
<keyword evidence="10" id="KW-1185">Reference proteome</keyword>
<evidence type="ECO:0000256" key="5">
    <source>
        <dbReference type="ARBA" id="ARBA00023136"/>
    </source>
</evidence>
<dbReference type="InterPro" id="IPR049453">
    <property type="entry name" value="Memb_transporter_dom"/>
</dbReference>
<proteinExistence type="inferred from homology"/>
<keyword evidence="3 7" id="KW-0812">Transmembrane</keyword>
<name>A0A7W9CAV6_9MICO</name>
<evidence type="ECO:0000313" key="10">
    <source>
        <dbReference type="Proteomes" id="UP000517712"/>
    </source>
</evidence>
<feature type="transmembrane region" description="Helical" evidence="7">
    <location>
        <begin position="405"/>
        <end position="424"/>
    </location>
</feature>
<keyword evidence="5 7" id="KW-0472">Membrane</keyword>
<gene>
    <name evidence="9" type="ORF">HD600_000736</name>
</gene>
<feature type="transmembrane region" description="Helical" evidence="7">
    <location>
        <begin position="431"/>
        <end position="447"/>
    </location>
</feature>
<dbReference type="EMBL" id="JACHMU010000001">
    <property type="protein sequence ID" value="MBB5742239.1"/>
    <property type="molecule type" value="Genomic_DNA"/>
</dbReference>
<feature type="transmembrane region" description="Helical" evidence="7">
    <location>
        <begin position="481"/>
        <end position="499"/>
    </location>
</feature>
<dbReference type="Proteomes" id="UP000517712">
    <property type="component" value="Unassembled WGS sequence"/>
</dbReference>
<keyword evidence="4 7" id="KW-1133">Transmembrane helix</keyword>
<feature type="transmembrane region" description="Helical" evidence="7">
    <location>
        <begin position="154"/>
        <end position="176"/>
    </location>
</feature>
<sequence>MTQPGAPDGGWVRQLTTVKSSSVPVDRIVLGAVGITAPVGIALTIDASNTTLVGAGSLASMGAFVGSIMDQGDAGIERIRRIFLASALATVGFAIGTLVHGHGVLTLIAVVLASLVSGLAGTFSATASRSALYFLVYVVTAANASFGLDSPWAAPLIFAAGAGWRLLLTIVAAAFIGRSFSPERRAVAGAYRAIADQLAAEDGQAGAAASAALTRALNNAYEVLADARTSYIARAVKWQALVSLLNASAPVVDAAIAASSAHPGRVDTRAVVFLRATAAWIDDPRRSVPASYDGTDETTPADRALAGALRYVSSVVAENDLARHGRVARGRDAGLSMPTASGRGERPLTALDAGTQAWGAVARLVLCIGIAQALSLWLGLAMPYLVMLTVAQSMKPDLGSVFARAVQRGSGTVLGVFIGSVVMFAVPRDGWQLLILAVLAGLLPVLMPRNFALFSATSTAVAVLLVEIHAGASVGLVETRLLDTLLGCAVALVFGYLVWPSTWRAPAQLGTSVARVLREASEYAGLALSTDDTRRRVDARRAVNRMISDLRALVTRSLAEPRPVSAAAAAWMPGITALERVVDAVTAAATIAAQTGTPCDPAEVALIRSALDELSAAAAAGRAPASLTVPDTGPLADVGDEITTARSALAAGIRAAHTRAAAAADRES</sequence>
<evidence type="ECO:0000256" key="6">
    <source>
        <dbReference type="ARBA" id="ARBA00043993"/>
    </source>
</evidence>
<comment type="similarity">
    <text evidence="6">Belongs to the YccS/YhfK family.</text>
</comment>
<keyword evidence="2" id="KW-1003">Cell membrane</keyword>
<dbReference type="GO" id="GO:0005886">
    <property type="term" value="C:plasma membrane"/>
    <property type="evidence" value="ECO:0007669"/>
    <property type="project" value="UniProtKB-SubCell"/>
</dbReference>
<evidence type="ECO:0000256" key="2">
    <source>
        <dbReference type="ARBA" id="ARBA00022475"/>
    </source>
</evidence>
<evidence type="ECO:0000256" key="4">
    <source>
        <dbReference type="ARBA" id="ARBA00022989"/>
    </source>
</evidence>
<feature type="transmembrane region" description="Helical" evidence="7">
    <location>
        <begin position="51"/>
        <end position="69"/>
    </location>
</feature>
<feature type="transmembrane region" description="Helical" evidence="7">
    <location>
        <begin position="81"/>
        <end position="99"/>
    </location>
</feature>
<feature type="domain" description="Integral membrane bound transporter" evidence="8">
    <location>
        <begin position="371"/>
        <end position="494"/>
    </location>
</feature>
<comment type="subcellular location">
    <subcellularLocation>
        <location evidence="1">Cell membrane</location>
        <topology evidence="1">Multi-pass membrane protein</topology>
    </subcellularLocation>
</comment>
<dbReference type="AlphaFoldDB" id="A0A7W9CAV6"/>
<evidence type="ECO:0000259" key="8">
    <source>
        <dbReference type="Pfam" id="PF13515"/>
    </source>
</evidence>
<dbReference type="PANTHER" id="PTHR30509:SF9">
    <property type="entry name" value="MULTIDRUG RESISTANCE PROTEIN MDTO"/>
    <property type="match status" value="1"/>
</dbReference>
<organism evidence="9 10">
    <name type="scientific">Microbacterium ginsengiterrae</name>
    <dbReference type="NCBI Taxonomy" id="546115"/>
    <lineage>
        <taxon>Bacteria</taxon>
        <taxon>Bacillati</taxon>
        <taxon>Actinomycetota</taxon>
        <taxon>Actinomycetes</taxon>
        <taxon>Micrococcales</taxon>
        <taxon>Microbacteriaceae</taxon>
        <taxon>Microbacterium</taxon>
    </lineage>
</organism>
<dbReference type="Pfam" id="PF13515">
    <property type="entry name" value="FUSC_2"/>
    <property type="match status" value="1"/>
</dbReference>
<feature type="transmembrane region" description="Helical" evidence="7">
    <location>
        <begin position="28"/>
        <end position="45"/>
    </location>
</feature>
<feature type="transmembrane region" description="Helical" evidence="7">
    <location>
        <begin position="130"/>
        <end position="148"/>
    </location>
</feature>
<evidence type="ECO:0000256" key="1">
    <source>
        <dbReference type="ARBA" id="ARBA00004651"/>
    </source>
</evidence>
<accession>A0A7W9CAV6</accession>
<evidence type="ECO:0000256" key="7">
    <source>
        <dbReference type="SAM" id="Phobius"/>
    </source>
</evidence>
<evidence type="ECO:0000313" key="9">
    <source>
        <dbReference type="EMBL" id="MBB5742239.1"/>
    </source>
</evidence>